<dbReference type="EMBL" id="QXFX01005827">
    <property type="protein sequence ID" value="KAE9059845.1"/>
    <property type="molecule type" value="Genomic_DNA"/>
</dbReference>
<evidence type="ECO:0000313" key="3">
    <source>
        <dbReference type="EMBL" id="KAE9165598.1"/>
    </source>
</evidence>
<dbReference type="Proteomes" id="UP000476176">
    <property type="component" value="Unassembled WGS sequence"/>
</dbReference>
<comment type="caution">
    <text evidence="2">The sequence shown here is derived from an EMBL/GenBank/DDBJ whole genome shotgun (WGS) entry which is preliminary data.</text>
</comment>
<accession>A0A6G0JKP6</accession>
<name>A0A6G0JKP6_9STRA</name>
<feature type="signal peptide" evidence="1">
    <location>
        <begin position="1"/>
        <end position="21"/>
    </location>
</feature>
<reference evidence="4 5" key="1">
    <citation type="submission" date="2018-09" db="EMBL/GenBank/DDBJ databases">
        <title>Genomic investigation of the strawberry pathogen Phytophthora fragariae indicates pathogenicity is determined by transcriptional variation in three key races.</title>
        <authorList>
            <person name="Adams T.M."/>
            <person name="Armitage A.D."/>
            <person name="Sobczyk M.K."/>
            <person name="Bates H.J."/>
            <person name="Dunwell J.M."/>
            <person name="Nellist C.F."/>
            <person name="Harrison R.J."/>
        </authorList>
    </citation>
    <scope>NUCLEOTIDE SEQUENCE [LARGE SCALE GENOMIC DNA]</scope>
    <source>
        <strain evidence="3 4">BC-23</strain>
        <strain evidence="2 5">ONT-3</strain>
    </source>
</reference>
<feature type="chain" id="PRO_5033881630" evidence="1">
    <location>
        <begin position="22"/>
        <end position="84"/>
    </location>
</feature>
<evidence type="ECO:0000313" key="2">
    <source>
        <dbReference type="EMBL" id="KAE9059845.1"/>
    </source>
</evidence>
<evidence type="ECO:0000256" key="1">
    <source>
        <dbReference type="SAM" id="SignalP"/>
    </source>
</evidence>
<protein>
    <submittedName>
        <fullName evidence="2">Uncharacterized protein</fullName>
    </submittedName>
</protein>
<dbReference type="EMBL" id="QXGC01005357">
    <property type="protein sequence ID" value="KAE9165598.1"/>
    <property type="molecule type" value="Genomic_DNA"/>
</dbReference>
<dbReference type="AlphaFoldDB" id="A0A6G0JKP6"/>
<gene>
    <name evidence="3" type="ORF">PF004_g29444</name>
    <name evidence="2" type="ORF">PF010_g30458</name>
</gene>
<organism evidence="2 5">
    <name type="scientific">Phytophthora fragariae</name>
    <dbReference type="NCBI Taxonomy" id="53985"/>
    <lineage>
        <taxon>Eukaryota</taxon>
        <taxon>Sar</taxon>
        <taxon>Stramenopiles</taxon>
        <taxon>Oomycota</taxon>
        <taxon>Peronosporomycetes</taxon>
        <taxon>Peronosporales</taxon>
        <taxon>Peronosporaceae</taxon>
        <taxon>Phytophthora</taxon>
    </lineage>
</organism>
<proteinExistence type="predicted"/>
<evidence type="ECO:0000313" key="5">
    <source>
        <dbReference type="Proteomes" id="UP000488956"/>
    </source>
</evidence>
<sequence>MYMYMQMTIVVLLDKLGVVDVVGVNLSYTRKSILTQGRTGTARYSSLHILKYCSNYYQTTKNNFESNIKISIASDSYQLIDTLK</sequence>
<evidence type="ECO:0000313" key="4">
    <source>
        <dbReference type="Proteomes" id="UP000476176"/>
    </source>
</evidence>
<keyword evidence="1" id="KW-0732">Signal</keyword>
<dbReference type="Proteomes" id="UP000488956">
    <property type="component" value="Unassembled WGS sequence"/>
</dbReference>